<keyword evidence="2" id="KW-1185">Reference proteome</keyword>
<dbReference type="Proteomes" id="UP000799755">
    <property type="component" value="Unassembled WGS sequence"/>
</dbReference>
<evidence type="ECO:0000313" key="2">
    <source>
        <dbReference type="Proteomes" id="UP000799755"/>
    </source>
</evidence>
<protein>
    <submittedName>
        <fullName evidence="1">Uncharacterized protein</fullName>
    </submittedName>
</protein>
<gene>
    <name evidence="1" type="ORF">BDR25DRAFT_357036</name>
</gene>
<organism evidence="1 2">
    <name type="scientific">Lindgomyces ingoldianus</name>
    <dbReference type="NCBI Taxonomy" id="673940"/>
    <lineage>
        <taxon>Eukaryota</taxon>
        <taxon>Fungi</taxon>
        <taxon>Dikarya</taxon>
        <taxon>Ascomycota</taxon>
        <taxon>Pezizomycotina</taxon>
        <taxon>Dothideomycetes</taxon>
        <taxon>Pleosporomycetidae</taxon>
        <taxon>Pleosporales</taxon>
        <taxon>Lindgomycetaceae</taxon>
        <taxon>Lindgomyces</taxon>
    </lineage>
</organism>
<accession>A0ACB6QNY6</accession>
<reference evidence="1" key="1">
    <citation type="journal article" date="2020" name="Stud. Mycol.">
        <title>101 Dothideomycetes genomes: a test case for predicting lifestyles and emergence of pathogens.</title>
        <authorList>
            <person name="Haridas S."/>
            <person name="Albert R."/>
            <person name="Binder M."/>
            <person name="Bloem J."/>
            <person name="Labutti K."/>
            <person name="Salamov A."/>
            <person name="Andreopoulos B."/>
            <person name="Baker S."/>
            <person name="Barry K."/>
            <person name="Bills G."/>
            <person name="Bluhm B."/>
            <person name="Cannon C."/>
            <person name="Castanera R."/>
            <person name="Culley D."/>
            <person name="Daum C."/>
            <person name="Ezra D."/>
            <person name="Gonzalez J."/>
            <person name="Henrissat B."/>
            <person name="Kuo A."/>
            <person name="Liang C."/>
            <person name="Lipzen A."/>
            <person name="Lutzoni F."/>
            <person name="Magnuson J."/>
            <person name="Mondo S."/>
            <person name="Nolan M."/>
            <person name="Ohm R."/>
            <person name="Pangilinan J."/>
            <person name="Park H.-J."/>
            <person name="Ramirez L."/>
            <person name="Alfaro M."/>
            <person name="Sun H."/>
            <person name="Tritt A."/>
            <person name="Yoshinaga Y."/>
            <person name="Zwiers L.-H."/>
            <person name="Turgeon B."/>
            <person name="Goodwin S."/>
            <person name="Spatafora J."/>
            <person name="Crous P."/>
            <person name="Grigoriev I."/>
        </authorList>
    </citation>
    <scope>NUCLEOTIDE SEQUENCE</scope>
    <source>
        <strain evidence="1">ATCC 200398</strain>
    </source>
</reference>
<dbReference type="EMBL" id="MU003514">
    <property type="protein sequence ID" value="KAF2468678.1"/>
    <property type="molecule type" value="Genomic_DNA"/>
</dbReference>
<proteinExistence type="predicted"/>
<comment type="caution">
    <text evidence="1">The sequence shown here is derived from an EMBL/GenBank/DDBJ whole genome shotgun (WGS) entry which is preliminary data.</text>
</comment>
<sequence>MLSSKERRKFIARIMHKSIAAQLLSCRAAEASEKEVWKKKVQRYPEGDLMSRSNNSHNLQSEKHHACHSQGYLGKGEARASTNNPLVRFRYNVCRTVSREFRKYQKAICPNKLRTHIGKSNSDAEEVCCINVEPLGGSHGINNLKIVLGLAEEMTFQGKYIQIVTQSSPVYLTDQLSYRDTVKLKTVWNCKSRHINWIYISFFVTSPFPKLAQPNYVPAKRSGLKFRPSSPIFCNCLIHFVCLITMDEVLLAQILGKVRVNSFLLHVLRFLFSPSFEKGLFSIQADPQWAWSWPVCVKPRLPKVKVQMTDRKTGKPSPVPILVESKIKFNHALLTTKLAELHHLALFTNHLLPSPLLQINSESHALAIETMHTYNQRSQPYELRFILFVSVLSREP</sequence>
<name>A0ACB6QNY6_9PLEO</name>
<evidence type="ECO:0000313" key="1">
    <source>
        <dbReference type="EMBL" id="KAF2468678.1"/>
    </source>
</evidence>